<dbReference type="AlphaFoldDB" id="A0A812X354"/>
<accession>A0A812X354</accession>
<evidence type="ECO:0000313" key="1">
    <source>
        <dbReference type="EMBL" id="CAE7716354.1"/>
    </source>
</evidence>
<comment type="caution">
    <text evidence="1">The sequence shown here is derived from an EMBL/GenBank/DDBJ whole genome shotgun (WGS) entry which is preliminary data.</text>
</comment>
<protein>
    <submittedName>
        <fullName evidence="1">Uncharacterized protein</fullName>
    </submittedName>
</protein>
<reference evidence="1" key="1">
    <citation type="submission" date="2021-02" db="EMBL/GenBank/DDBJ databases">
        <authorList>
            <person name="Dougan E. K."/>
            <person name="Rhodes N."/>
            <person name="Thang M."/>
            <person name="Chan C."/>
        </authorList>
    </citation>
    <scope>NUCLEOTIDE SEQUENCE</scope>
</reference>
<dbReference type="OrthoDB" id="10620464at2759"/>
<name>A0A812X354_SYMPI</name>
<dbReference type="EMBL" id="CAJNIZ010045314">
    <property type="protein sequence ID" value="CAE7716354.1"/>
    <property type="molecule type" value="Genomic_DNA"/>
</dbReference>
<proteinExistence type="predicted"/>
<organism evidence="1 2">
    <name type="scientific">Symbiodinium pilosum</name>
    <name type="common">Dinoflagellate</name>
    <dbReference type="NCBI Taxonomy" id="2952"/>
    <lineage>
        <taxon>Eukaryota</taxon>
        <taxon>Sar</taxon>
        <taxon>Alveolata</taxon>
        <taxon>Dinophyceae</taxon>
        <taxon>Suessiales</taxon>
        <taxon>Symbiodiniaceae</taxon>
        <taxon>Symbiodinium</taxon>
    </lineage>
</organism>
<feature type="non-terminal residue" evidence="1">
    <location>
        <position position="1"/>
    </location>
</feature>
<dbReference type="Proteomes" id="UP000649617">
    <property type="component" value="Unassembled WGS sequence"/>
</dbReference>
<gene>
    <name evidence="1" type="ORF">SPIL2461_LOCUS20354</name>
</gene>
<sequence>SLKPDGLFLLCCRWRKPKAERQFFKVMEAKGFAIELLQPPGTEKQFASTLPWRDFGNPKSEASNRYLTQAISVAGVMTRVSDVTQEMQKQLADDEFRTFEGIFTQLYLFQLKAARDALKRKRTETEEDKEAVV</sequence>
<feature type="non-terminal residue" evidence="1">
    <location>
        <position position="133"/>
    </location>
</feature>
<keyword evidence="2" id="KW-1185">Reference proteome</keyword>
<evidence type="ECO:0000313" key="2">
    <source>
        <dbReference type="Proteomes" id="UP000649617"/>
    </source>
</evidence>